<name>A0A517Y8U8_9BACT</name>
<protein>
    <submittedName>
        <fullName evidence="2">ChrR Cupin-like domain protein</fullName>
    </submittedName>
</protein>
<dbReference type="SUPFAM" id="SSF51182">
    <property type="entry name" value="RmlC-like cupins"/>
    <property type="match status" value="1"/>
</dbReference>
<proteinExistence type="predicted"/>
<dbReference type="InterPro" id="IPR014710">
    <property type="entry name" value="RmlC-like_jellyroll"/>
</dbReference>
<evidence type="ECO:0000313" key="3">
    <source>
        <dbReference type="Proteomes" id="UP000315017"/>
    </source>
</evidence>
<dbReference type="Pfam" id="PF12973">
    <property type="entry name" value="Cupin_7"/>
    <property type="match status" value="1"/>
</dbReference>
<reference evidence="2 3" key="1">
    <citation type="submission" date="2019-02" db="EMBL/GenBank/DDBJ databases">
        <title>Deep-cultivation of Planctomycetes and their phenomic and genomic characterization uncovers novel biology.</title>
        <authorList>
            <person name="Wiegand S."/>
            <person name="Jogler M."/>
            <person name="Boedeker C."/>
            <person name="Pinto D."/>
            <person name="Vollmers J."/>
            <person name="Rivas-Marin E."/>
            <person name="Kohn T."/>
            <person name="Peeters S.H."/>
            <person name="Heuer A."/>
            <person name="Rast P."/>
            <person name="Oberbeckmann S."/>
            <person name="Bunk B."/>
            <person name="Jeske O."/>
            <person name="Meyerdierks A."/>
            <person name="Storesund J.E."/>
            <person name="Kallscheuer N."/>
            <person name="Luecker S."/>
            <person name="Lage O.M."/>
            <person name="Pohl T."/>
            <person name="Merkel B.J."/>
            <person name="Hornburger P."/>
            <person name="Mueller R.-W."/>
            <person name="Bruemmer F."/>
            <person name="Labrenz M."/>
            <person name="Spormann A.M."/>
            <person name="Op den Camp H."/>
            <person name="Overmann J."/>
            <person name="Amann R."/>
            <person name="Jetten M.S.M."/>
            <person name="Mascher T."/>
            <person name="Medema M.H."/>
            <person name="Devos D.P."/>
            <person name="Kaster A.-K."/>
            <person name="Ovreas L."/>
            <person name="Rohde M."/>
            <person name="Galperin M.Y."/>
            <person name="Jogler C."/>
        </authorList>
    </citation>
    <scope>NUCLEOTIDE SEQUENCE [LARGE SCALE GENOMIC DNA]</scope>
    <source>
        <strain evidence="2 3">ETA_A8</strain>
    </source>
</reference>
<keyword evidence="3" id="KW-1185">Reference proteome</keyword>
<dbReference type="CDD" id="cd06989">
    <property type="entry name" value="cupin_DRT102"/>
    <property type="match status" value="1"/>
</dbReference>
<dbReference type="RefSeq" id="WP_202921683.1">
    <property type="nucleotide sequence ID" value="NZ_CP036274.1"/>
</dbReference>
<sequence>MRNTSLAVATMAMFVGSLLRADDHDTKEFRLYHLDKIEWKEGPPSLPPGVKIAVLEGDPSKEGPFVFRVKAPDGYRIPPHTHPKTERITVISGTFNIGMGDKFDAAATKPMPAGTYGYWETGMKHFVWIKGETVVQFHGIGPWKIEYVNPNDDPRNQKESK</sequence>
<dbReference type="AlphaFoldDB" id="A0A517Y8U8"/>
<feature type="domain" description="ChrR-like cupin" evidence="1">
    <location>
        <begin position="31"/>
        <end position="142"/>
    </location>
</feature>
<accession>A0A517Y8U8</accession>
<dbReference type="Proteomes" id="UP000315017">
    <property type="component" value="Chromosome"/>
</dbReference>
<dbReference type="EMBL" id="CP036274">
    <property type="protein sequence ID" value="QDU26669.1"/>
    <property type="molecule type" value="Genomic_DNA"/>
</dbReference>
<evidence type="ECO:0000259" key="1">
    <source>
        <dbReference type="Pfam" id="PF12973"/>
    </source>
</evidence>
<gene>
    <name evidence="2" type="ORF">ETAA8_17500</name>
</gene>
<dbReference type="Gene3D" id="2.60.120.10">
    <property type="entry name" value="Jelly Rolls"/>
    <property type="match status" value="1"/>
</dbReference>
<dbReference type="InterPro" id="IPR011051">
    <property type="entry name" value="RmlC_Cupin_sf"/>
</dbReference>
<dbReference type="KEGG" id="aagg:ETAA8_17500"/>
<evidence type="ECO:0000313" key="2">
    <source>
        <dbReference type="EMBL" id="QDU26669.1"/>
    </source>
</evidence>
<dbReference type="InterPro" id="IPR025979">
    <property type="entry name" value="ChrR-like_cupin_dom"/>
</dbReference>
<organism evidence="2 3">
    <name type="scientific">Anatilimnocola aggregata</name>
    <dbReference type="NCBI Taxonomy" id="2528021"/>
    <lineage>
        <taxon>Bacteria</taxon>
        <taxon>Pseudomonadati</taxon>
        <taxon>Planctomycetota</taxon>
        <taxon>Planctomycetia</taxon>
        <taxon>Pirellulales</taxon>
        <taxon>Pirellulaceae</taxon>
        <taxon>Anatilimnocola</taxon>
    </lineage>
</organism>